<dbReference type="Pfam" id="PF00106">
    <property type="entry name" value="adh_short"/>
    <property type="match status" value="1"/>
</dbReference>
<dbReference type="PANTHER" id="PTHR24320:SF283">
    <property type="entry name" value="RETINOL DEHYDROGENASE 11"/>
    <property type="match status" value="1"/>
</dbReference>
<gene>
    <name evidence="5" type="ORF">CTEN210_14238</name>
</gene>
<proteinExistence type="inferred from homology"/>
<dbReference type="PRINTS" id="PR00080">
    <property type="entry name" value="SDRFAMILY"/>
</dbReference>
<keyword evidence="4" id="KW-0472">Membrane</keyword>
<dbReference type="Gene3D" id="3.40.50.720">
    <property type="entry name" value="NAD(P)-binding Rossmann-like Domain"/>
    <property type="match status" value="1"/>
</dbReference>
<dbReference type="PRINTS" id="PR00081">
    <property type="entry name" value="GDHRDH"/>
</dbReference>
<dbReference type="GO" id="GO:0016491">
    <property type="term" value="F:oxidoreductase activity"/>
    <property type="evidence" value="ECO:0007669"/>
    <property type="project" value="UniProtKB-KW"/>
</dbReference>
<dbReference type="EMBL" id="BLLK01000058">
    <property type="protein sequence ID" value="GFH57762.1"/>
    <property type="molecule type" value="Genomic_DNA"/>
</dbReference>
<dbReference type="PANTHER" id="PTHR24320">
    <property type="entry name" value="RETINOL DEHYDROGENASE"/>
    <property type="match status" value="1"/>
</dbReference>
<reference evidence="5 6" key="1">
    <citation type="journal article" date="2021" name="Sci. Rep.">
        <title>The genome of the diatom Chaetoceros tenuissimus carries an ancient integrated fragment of an extant virus.</title>
        <authorList>
            <person name="Hongo Y."/>
            <person name="Kimura K."/>
            <person name="Takaki Y."/>
            <person name="Yoshida Y."/>
            <person name="Baba S."/>
            <person name="Kobayashi G."/>
            <person name="Nagasaki K."/>
            <person name="Hano T."/>
            <person name="Tomaru Y."/>
        </authorList>
    </citation>
    <scope>NUCLEOTIDE SEQUENCE [LARGE SCALE GENOMIC DNA]</scope>
    <source>
        <strain evidence="5 6">NIES-3715</strain>
    </source>
</reference>
<dbReference type="AlphaFoldDB" id="A0AAD3D4I9"/>
<feature type="transmembrane region" description="Helical" evidence="4">
    <location>
        <begin position="7"/>
        <end position="24"/>
    </location>
</feature>
<keyword evidence="4" id="KW-0812">Transmembrane</keyword>
<dbReference type="PROSITE" id="PS51257">
    <property type="entry name" value="PROKAR_LIPOPROTEIN"/>
    <property type="match status" value="1"/>
</dbReference>
<evidence type="ECO:0000256" key="2">
    <source>
        <dbReference type="ARBA" id="ARBA00023002"/>
    </source>
</evidence>
<dbReference type="SUPFAM" id="SSF51735">
    <property type="entry name" value="NAD(P)-binding Rossmann-fold domains"/>
    <property type="match status" value="1"/>
</dbReference>
<evidence type="ECO:0000256" key="4">
    <source>
        <dbReference type="SAM" id="Phobius"/>
    </source>
</evidence>
<comment type="similarity">
    <text evidence="1 3">Belongs to the short-chain dehydrogenases/reductases (SDR) family.</text>
</comment>
<evidence type="ECO:0000313" key="5">
    <source>
        <dbReference type="EMBL" id="GFH57762.1"/>
    </source>
</evidence>
<dbReference type="InterPro" id="IPR036291">
    <property type="entry name" value="NAD(P)-bd_dom_sf"/>
</dbReference>
<keyword evidence="4" id="KW-1133">Transmembrane helix</keyword>
<evidence type="ECO:0008006" key="7">
    <source>
        <dbReference type="Google" id="ProtNLM"/>
    </source>
</evidence>
<keyword evidence="6" id="KW-1185">Reference proteome</keyword>
<evidence type="ECO:0000313" key="6">
    <source>
        <dbReference type="Proteomes" id="UP001054902"/>
    </source>
</evidence>
<dbReference type="Proteomes" id="UP001054902">
    <property type="component" value="Unassembled WGS sequence"/>
</dbReference>
<protein>
    <recommendedName>
        <fullName evidence="7">Protochlorophyllide reductase</fullName>
    </recommendedName>
</protein>
<accession>A0AAD3D4I9</accession>
<comment type="caution">
    <text evidence="5">The sequence shown here is derived from an EMBL/GenBank/DDBJ whole genome shotgun (WGS) entry which is preliminary data.</text>
</comment>
<dbReference type="InterPro" id="IPR002347">
    <property type="entry name" value="SDR_fam"/>
</dbReference>
<organism evidence="5 6">
    <name type="scientific">Chaetoceros tenuissimus</name>
    <dbReference type="NCBI Taxonomy" id="426638"/>
    <lineage>
        <taxon>Eukaryota</taxon>
        <taxon>Sar</taxon>
        <taxon>Stramenopiles</taxon>
        <taxon>Ochrophyta</taxon>
        <taxon>Bacillariophyta</taxon>
        <taxon>Coscinodiscophyceae</taxon>
        <taxon>Chaetocerotophycidae</taxon>
        <taxon>Chaetocerotales</taxon>
        <taxon>Chaetocerotaceae</taxon>
        <taxon>Chaetoceros</taxon>
    </lineage>
</organism>
<name>A0AAD3D4I9_9STRA</name>
<keyword evidence="2" id="KW-0560">Oxidoreductase</keyword>
<evidence type="ECO:0000256" key="3">
    <source>
        <dbReference type="RuleBase" id="RU000363"/>
    </source>
</evidence>
<evidence type="ECO:0000256" key="1">
    <source>
        <dbReference type="ARBA" id="ARBA00006484"/>
    </source>
</evidence>
<sequence>MRSIFKVVIYVIFPLILSCFYRYVTYVQSIDPFASFDRAPFNITDISRLIHSNEAKTQVVLITGASSGLGKSSVKFLAQGFAQGLNDESTSELNIIMACRNMKKCENVRKEILSEVTPFAQDNMHRFMNTLKLLPMKLDLEKSTSIKMFVEELETSLETMGDTKVNVLMNNAGVMGISHQIVEETNTEIQMHVNHLGHFRLTSYLIKKQLFHSKHARVVNVSSLAAILPQFLQLEDINFEHGYLAKIKEYLPTLASIIYYGASKRANLYFTHSLHEKYSIQGIESVAAHPGYSRTSIMFTGWSWAPQFIKEVMAQNTIASMHSDDGALMQLRAALDLDTVKSGDYIVPMWFTAGRAVNVGKVFGKDSMYIHHFVKSLDWEWKRAEDLWSWSKIKIVQ</sequence>